<feature type="chain" id="PRO_5013593000" description="Lipoprotein" evidence="1">
    <location>
        <begin position="23"/>
        <end position="133"/>
    </location>
</feature>
<dbReference type="Proteomes" id="UP000230233">
    <property type="component" value="Chromosome IV"/>
</dbReference>
<name>A0A2G5TV82_9PELO</name>
<accession>A0A2G5TV82</accession>
<organism evidence="2 3">
    <name type="scientific">Caenorhabditis nigoni</name>
    <dbReference type="NCBI Taxonomy" id="1611254"/>
    <lineage>
        <taxon>Eukaryota</taxon>
        <taxon>Metazoa</taxon>
        <taxon>Ecdysozoa</taxon>
        <taxon>Nematoda</taxon>
        <taxon>Chromadorea</taxon>
        <taxon>Rhabditida</taxon>
        <taxon>Rhabditina</taxon>
        <taxon>Rhabditomorpha</taxon>
        <taxon>Rhabditoidea</taxon>
        <taxon>Rhabditidae</taxon>
        <taxon>Peloderinae</taxon>
        <taxon>Caenorhabditis</taxon>
    </lineage>
</organism>
<comment type="caution">
    <text evidence="2">The sequence shown here is derived from an EMBL/GenBank/DDBJ whole genome shotgun (WGS) entry which is preliminary data.</text>
</comment>
<proteinExistence type="predicted"/>
<feature type="signal peptide" evidence="1">
    <location>
        <begin position="1"/>
        <end position="22"/>
    </location>
</feature>
<keyword evidence="3" id="KW-1185">Reference proteome</keyword>
<dbReference type="PANTHER" id="PTHR37427">
    <property type="entry name" value="PROTEIN CBG20963-RELATED"/>
    <property type="match status" value="1"/>
</dbReference>
<dbReference type="AlphaFoldDB" id="A0A2G5TV82"/>
<dbReference type="OrthoDB" id="5836636at2759"/>
<evidence type="ECO:0008006" key="4">
    <source>
        <dbReference type="Google" id="ProtNLM"/>
    </source>
</evidence>
<keyword evidence="1" id="KW-0732">Signal</keyword>
<dbReference type="PROSITE" id="PS51257">
    <property type="entry name" value="PROKAR_LIPOPROTEIN"/>
    <property type="match status" value="1"/>
</dbReference>
<dbReference type="EMBL" id="PDUG01000004">
    <property type="protein sequence ID" value="PIC31197.1"/>
    <property type="molecule type" value="Genomic_DNA"/>
</dbReference>
<protein>
    <recommendedName>
        <fullName evidence="4">Lipoprotein</fullName>
    </recommendedName>
</protein>
<reference evidence="3" key="1">
    <citation type="submission" date="2017-10" db="EMBL/GenBank/DDBJ databases">
        <title>Rapid genome shrinkage in a self-fertile nematode reveals novel sperm competition proteins.</title>
        <authorList>
            <person name="Yin D."/>
            <person name="Schwarz E.M."/>
            <person name="Thomas C.G."/>
            <person name="Felde R.L."/>
            <person name="Korf I.F."/>
            <person name="Cutter A.D."/>
            <person name="Schartner C.M."/>
            <person name="Ralston E.J."/>
            <person name="Meyer B.J."/>
            <person name="Haag E.S."/>
        </authorList>
    </citation>
    <scope>NUCLEOTIDE SEQUENCE [LARGE SCALE GENOMIC DNA]</scope>
    <source>
        <strain evidence="3">JU1422</strain>
    </source>
</reference>
<evidence type="ECO:0000313" key="3">
    <source>
        <dbReference type="Proteomes" id="UP000230233"/>
    </source>
</evidence>
<evidence type="ECO:0000313" key="2">
    <source>
        <dbReference type="EMBL" id="PIC31197.1"/>
    </source>
</evidence>
<sequence length="133" mass="14585">MTIFQKFSLLFLLIWVPSIIIGCDITASLTSQTFHEIYAQFTFHNNTKSPIYHFDTDGQTQLVHITGMFCNMKPTKLDVYRTSPTADTKPSGTSQAFIEGFGYVNYMLLSDGVFMGMKAGIACAAGDCGASKG</sequence>
<dbReference type="PANTHER" id="PTHR37427:SF3">
    <property type="entry name" value="ADENOSINE DEAMINASE"/>
    <property type="match status" value="1"/>
</dbReference>
<gene>
    <name evidence="2" type="primary">Cni-F11E6.4</name>
    <name evidence="2" type="synonym">Cnig_chr_IV.g11971</name>
    <name evidence="2" type="ORF">B9Z55_011971</name>
</gene>
<evidence type="ECO:0000256" key="1">
    <source>
        <dbReference type="SAM" id="SignalP"/>
    </source>
</evidence>